<comment type="caution">
    <text evidence="9">The sequence shown here is derived from an EMBL/GenBank/DDBJ whole genome shotgun (WGS) entry which is preliminary data.</text>
</comment>
<feature type="transmembrane region" description="Helical" evidence="6">
    <location>
        <begin position="270"/>
        <end position="288"/>
    </location>
</feature>
<feature type="transmembrane region" description="Helical" evidence="6">
    <location>
        <begin position="230"/>
        <end position="250"/>
    </location>
</feature>
<keyword evidence="10" id="KW-1185">Reference proteome</keyword>
<evidence type="ECO:0000256" key="4">
    <source>
        <dbReference type="ARBA" id="ARBA00022989"/>
    </source>
</evidence>
<dbReference type="Pfam" id="PF00892">
    <property type="entry name" value="EamA"/>
    <property type="match status" value="2"/>
</dbReference>
<evidence type="ECO:0000256" key="6">
    <source>
        <dbReference type="RuleBase" id="RU363077"/>
    </source>
</evidence>
<dbReference type="GO" id="GO:0022857">
    <property type="term" value="F:transmembrane transporter activity"/>
    <property type="evidence" value="ECO:0007669"/>
    <property type="project" value="InterPro"/>
</dbReference>
<evidence type="ECO:0000256" key="2">
    <source>
        <dbReference type="ARBA" id="ARBA00007635"/>
    </source>
</evidence>
<feature type="transmembrane region" description="Helical" evidence="6">
    <location>
        <begin position="199"/>
        <end position="218"/>
    </location>
</feature>
<feature type="transmembrane region" description="Helical" evidence="6">
    <location>
        <begin position="44"/>
        <end position="66"/>
    </location>
</feature>
<accession>A0A328CUU3</accession>
<protein>
    <recommendedName>
        <fullName evidence="6">WAT1-related protein</fullName>
    </recommendedName>
</protein>
<evidence type="ECO:0000259" key="8">
    <source>
        <dbReference type="Pfam" id="PF00892"/>
    </source>
</evidence>
<dbReference type="EMBL" id="NQVE01000217">
    <property type="protein sequence ID" value="RAL36997.1"/>
    <property type="molecule type" value="Genomic_DNA"/>
</dbReference>
<dbReference type="InterPro" id="IPR037185">
    <property type="entry name" value="EmrE-like"/>
</dbReference>
<dbReference type="SUPFAM" id="SSF103481">
    <property type="entry name" value="Multidrug resistance efflux transporter EmrE"/>
    <property type="match status" value="2"/>
</dbReference>
<dbReference type="InterPro" id="IPR000620">
    <property type="entry name" value="EamA_dom"/>
</dbReference>
<comment type="similarity">
    <text evidence="2 6">Belongs to the drug/metabolite transporter (DMT) superfamily. Plant drug/metabolite exporter (P-DME) (TC 2.A.7.4) family.</text>
</comment>
<feature type="domain" description="EamA" evidence="8">
    <location>
        <begin position="17"/>
        <end position="156"/>
    </location>
</feature>
<feature type="transmembrane region" description="Helical" evidence="6">
    <location>
        <begin position="322"/>
        <end position="341"/>
    </location>
</feature>
<evidence type="ECO:0000256" key="3">
    <source>
        <dbReference type="ARBA" id="ARBA00022692"/>
    </source>
</evidence>
<name>A0A328CUU3_9ASTE</name>
<keyword evidence="5 6" id="KW-0472">Membrane</keyword>
<dbReference type="Proteomes" id="UP000249390">
    <property type="component" value="Unassembled WGS sequence"/>
</dbReference>
<dbReference type="GO" id="GO:0016020">
    <property type="term" value="C:membrane"/>
    <property type="evidence" value="ECO:0007669"/>
    <property type="project" value="UniProtKB-SubCell"/>
</dbReference>
<evidence type="ECO:0000256" key="7">
    <source>
        <dbReference type="SAM" id="MobiDB-lite"/>
    </source>
</evidence>
<proteinExistence type="inferred from homology"/>
<evidence type="ECO:0000256" key="1">
    <source>
        <dbReference type="ARBA" id="ARBA00004141"/>
    </source>
</evidence>
<comment type="subcellular location">
    <subcellularLocation>
        <location evidence="1 6">Membrane</location>
        <topology evidence="1 6">Multi-pass membrane protein</topology>
    </subcellularLocation>
</comment>
<keyword evidence="4 6" id="KW-1133">Transmembrane helix</keyword>
<sequence length="376" mass="40894">MVANGRLTRLLKKSKPYFGVILLQFGYAGLAIIAKSALNGGMSHYTFAVYRNATAAVFFAPFALFFERKARPKMTISLFMKIMLLGLLEPVIDQNLYYIGMKYTTATFTTALSNVLPAITFLLAWIFRLEKVNVRELRSQAKILGTAVTVGGAMVMTLVKGPIIGLPWTQEESHHHHHHAQSSSVVVNAHHHHDQQSSIKGAAMIIAGCFCWAGFYTLQAITLKSYSAGLSLTCLICGVGALQGTILTLVAERGNSAAWAIHWDAKLLAYTYSGIVCSGVAYYISGAIMKEKGPVFVTAFNPLSMVIVAIMGSFILAEQLDFGRVLGACVIVIGLYLVIWGKDKDDQDKSSNHQTAQADQEQQRADPGDVVPAEAV</sequence>
<gene>
    <name evidence="9" type="ORF">DM860_003919</name>
</gene>
<reference evidence="9 10" key="1">
    <citation type="submission" date="2018-06" db="EMBL/GenBank/DDBJ databases">
        <title>The Genome of Cuscuta australis (Dodder) Provides Insight into the Evolution of Plant Parasitism.</title>
        <authorList>
            <person name="Liu H."/>
        </authorList>
    </citation>
    <scope>NUCLEOTIDE SEQUENCE [LARGE SCALE GENOMIC DNA]</scope>
    <source>
        <strain evidence="10">cv. Yunnan</strain>
        <tissue evidence="9">Vines</tissue>
    </source>
</reference>
<dbReference type="InterPro" id="IPR030184">
    <property type="entry name" value="WAT1-related"/>
</dbReference>
<feature type="transmembrane region" description="Helical" evidence="6">
    <location>
        <begin position="111"/>
        <end position="129"/>
    </location>
</feature>
<feature type="region of interest" description="Disordered" evidence="7">
    <location>
        <begin position="345"/>
        <end position="376"/>
    </location>
</feature>
<dbReference type="AlphaFoldDB" id="A0A328CUU3"/>
<feature type="transmembrane region" description="Helical" evidence="6">
    <location>
        <begin position="16"/>
        <end position="38"/>
    </location>
</feature>
<keyword evidence="3 6" id="KW-0812">Transmembrane</keyword>
<dbReference type="Gene3D" id="1.10.3730.20">
    <property type="match status" value="1"/>
</dbReference>
<dbReference type="PANTHER" id="PTHR31218">
    <property type="entry name" value="WAT1-RELATED PROTEIN"/>
    <property type="match status" value="1"/>
</dbReference>
<feature type="transmembrane region" description="Helical" evidence="6">
    <location>
        <begin position="141"/>
        <end position="159"/>
    </location>
</feature>
<organism evidence="9 10">
    <name type="scientific">Cuscuta australis</name>
    <dbReference type="NCBI Taxonomy" id="267555"/>
    <lineage>
        <taxon>Eukaryota</taxon>
        <taxon>Viridiplantae</taxon>
        <taxon>Streptophyta</taxon>
        <taxon>Embryophyta</taxon>
        <taxon>Tracheophyta</taxon>
        <taxon>Spermatophyta</taxon>
        <taxon>Magnoliopsida</taxon>
        <taxon>eudicotyledons</taxon>
        <taxon>Gunneridae</taxon>
        <taxon>Pentapetalae</taxon>
        <taxon>asterids</taxon>
        <taxon>lamiids</taxon>
        <taxon>Solanales</taxon>
        <taxon>Convolvulaceae</taxon>
        <taxon>Cuscuteae</taxon>
        <taxon>Cuscuta</taxon>
        <taxon>Cuscuta subgen. Grammica</taxon>
        <taxon>Cuscuta sect. Cleistogrammica</taxon>
    </lineage>
</organism>
<evidence type="ECO:0000313" key="10">
    <source>
        <dbReference type="Proteomes" id="UP000249390"/>
    </source>
</evidence>
<feature type="transmembrane region" description="Helical" evidence="6">
    <location>
        <begin position="78"/>
        <end position="99"/>
    </location>
</feature>
<evidence type="ECO:0000256" key="5">
    <source>
        <dbReference type="ARBA" id="ARBA00023136"/>
    </source>
</evidence>
<feature type="transmembrane region" description="Helical" evidence="6">
    <location>
        <begin position="295"/>
        <end position="316"/>
    </location>
</feature>
<feature type="domain" description="EamA" evidence="8">
    <location>
        <begin position="200"/>
        <end position="339"/>
    </location>
</feature>
<evidence type="ECO:0000313" key="9">
    <source>
        <dbReference type="EMBL" id="RAL36997.1"/>
    </source>
</evidence>